<keyword evidence="4" id="KW-0507">mRNA processing</keyword>
<dbReference type="GO" id="GO:0031087">
    <property type="term" value="P:deadenylation-independent decapping of nuclear-transcribed mRNA"/>
    <property type="evidence" value="ECO:0007669"/>
    <property type="project" value="TreeGrafter"/>
</dbReference>
<protein>
    <recommendedName>
        <fullName evidence="8">PH domain-like protein</fullName>
    </recommendedName>
</protein>
<keyword evidence="7" id="KW-1185">Reference proteome</keyword>
<dbReference type="SUPFAM" id="SSF50729">
    <property type="entry name" value="PH domain-like"/>
    <property type="match status" value="1"/>
</dbReference>
<evidence type="ECO:0000256" key="1">
    <source>
        <dbReference type="ARBA" id="ARBA00004496"/>
    </source>
</evidence>
<evidence type="ECO:0000256" key="3">
    <source>
        <dbReference type="ARBA" id="ARBA00022490"/>
    </source>
</evidence>
<evidence type="ECO:0000313" key="7">
    <source>
        <dbReference type="Proteomes" id="UP001152607"/>
    </source>
</evidence>
<evidence type="ECO:0000256" key="5">
    <source>
        <dbReference type="SAM" id="MobiDB-lite"/>
    </source>
</evidence>
<keyword evidence="3" id="KW-0963">Cytoplasm</keyword>
<dbReference type="PANTHER" id="PTHR16290">
    <property type="entry name" value="TRANSCRIPTION FACTOR SMIF DECAPPING ENZYME DCP1"/>
    <property type="match status" value="1"/>
</dbReference>
<name>A0A9W4UFP3_9PLEO</name>
<dbReference type="GO" id="GO:0006397">
    <property type="term" value="P:mRNA processing"/>
    <property type="evidence" value="ECO:0007669"/>
    <property type="project" value="UniProtKB-KW"/>
</dbReference>
<dbReference type="Proteomes" id="UP001152607">
    <property type="component" value="Unassembled WGS sequence"/>
</dbReference>
<evidence type="ECO:0000313" key="6">
    <source>
        <dbReference type="EMBL" id="CAI6333857.1"/>
    </source>
</evidence>
<proteinExistence type="inferred from homology"/>
<organism evidence="6 7">
    <name type="scientific">Periconia digitata</name>
    <dbReference type="NCBI Taxonomy" id="1303443"/>
    <lineage>
        <taxon>Eukaryota</taxon>
        <taxon>Fungi</taxon>
        <taxon>Dikarya</taxon>
        <taxon>Ascomycota</taxon>
        <taxon>Pezizomycotina</taxon>
        <taxon>Dothideomycetes</taxon>
        <taxon>Pleosporomycetidae</taxon>
        <taxon>Pleosporales</taxon>
        <taxon>Massarineae</taxon>
        <taxon>Periconiaceae</taxon>
        <taxon>Periconia</taxon>
    </lineage>
</organism>
<evidence type="ECO:0000256" key="2">
    <source>
        <dbReference type="ARBA" id="ARBA00008778"/>
    </source>
</evidence>
<comment type="subcellular location">
    <subcellularLocation>
        <location evidence="1">Cytoplasm</location>
    </subcellularLocation>
</comment>
<feature type="compositionally biased region" description="Polar residues" evidence="5">
    <location>
        <begin position="181"/>
        <end position="194"/>
    </location>
</feature>
<comment type="caution">
    <text evidence="6">The sequence shown here is derived from an EMBL/GenBank/DDBJ whole genome shotgun (WGS) entry which is preliminary data.</text>
</comment>
<dbReference type="AlphaFoldDB" id="A0A9W4UFP3"/>
<dbReference type="InterPro" id="IPR010334">
    <property type="entry name" value="Dcp1"/>
</dbReference>
<dbReference type="PANTHER" id="PTHR16290:SF0">
    <property type="entry name" value="DECAPPING PROTEIN 1, ISOFORM A"/>
    <property type="match status" value="1"/>
</dbReference>
<dbReference type="Pfam" id="PF06058">
    <property type="entry name" value="DCP1"/>
    <property type="match status" value="1"/>
</dbReference>
<dbReference type="GO" id="GO:0008047">
    <property type="term" value="F:enzyme activator activity"/>
    <property type="evidence" value="ECO:0007669"/>
    <property type="project" value="InterPro"/>
</dbReference>
<dbReference type="GO" id="GO:0000290">
    <property type="term" value="P:deadenylation-dependent decapping of nuclear-transcribed mRNA"/>
    <property type="evidence" value="ECO:0007669"/>
    <property type="project" value="InterPro"/>
</dbReference>
<dbReference type="InterPro" id="IPR011993">
    <property type="entry name" value="PH-like_dom_sf"/>
</dbReference>
<gene>
    <name evidence="6" type="ORF">PDIGIT_LOCUS6908</name>
</gene>
<feature type="region of interest" description="Disordered" evidence="5">
    <location>
        <begin position="171"/>
        <end position="194"/>
    </location>
</feature>
<dbReference type="Gene3D" id="2.30.29.30">
    <property type="entry name" value="Pleckstrin-homology domain (PH domain)/Phosphotyrosine-binding domain (PTB)"/>
    <property type="match status" value="1"/>
</dbReference>
<feature type="region of interest" description="Disordered" evidence="5">
    <location>
        <begin position="1"/>
        <end position="22"/>
    </location>
</feature>
<dbReference type="GO" id="GO:0000932">
    <property type="term" value="C:P-body"/>
    <property type="evidence" value="ECO:0007669"/>
    <property type="project" value="TreeGrafter"/>
</dbReference>
<dbReference type="OrthoDB" id="440673at2759"/>
<evidence type="ECO:0008006" key="8">
    <source>
        <dbReference type="Google" id="ProtNLM"/>
    </source>
</evidence>
<sequence length="264" mass="29526">MAPNRSKARTQQPQPPPDLSSYTIDVPADMNATGVTPRSNEELNLSVIRRHYPEVTAVHYVVSYAALYVYALDPPGWERTGTEGSLFVCQLAPSPQGVERFSVIMLNRKGLENFTMEIKSPDGIEFGEFVMMQSDQNQVYGLWIMNDPPPSSTANARAELQDRLQELAERAQKSREAAEQMQGNRPSSYEQMENSIPMGRQLSLRELFGQPRQDASSYNSDAHTAAQVASHNHLPMLPHTQPNVQTDVLSQLFMKAKQDYNGLG</sequence>
<reference evidence="6" key="1">
    <citation type="submission" date="2023-01" db="EMBL/GenBank/DDBJ databases">
        <authorList>
            <person name="Van Ghelder C."/>
            <person name="Rancurel C."/>
        </authorList>
    </citation>
    <scope>NUCLEOTIDE SEQUENCE</scope>
    <source>
        <strain evidence="6">CNCM I-4278</strain>
    </source>
</reference>
<dbReference type="GO" id="GO:0003729">
    <property type="term" value="F:mRNA binding"/>
    <property type="evidence" value="ECO:0007669"/>
    <property type="project" value="TreeGrafter"/>
</dbReference>
<dbReference type="EMBL" id="CAOQHR010000004">
    <property type="protein sequence ID" value="CAI6333857.1"/>
    <property type="molecule type" value="Genomic_DNA"/>
</dbReference>
<accession>A0A9W4UFP3</accession>
<evidence type="ECO:0000256" key="4">
    <source>
        <dbReference type="ARBA" id="ARBA00022664"/>
    </source>
</evidence>
<comment type="similarity">
    <text evidence="2">Belongs to the DCP1 family.</text>
</comment>